<dbReference type="OrthoDB" id="1939703at2759"/>
<dbReference type="EnsemblPlants" id="Pp3c13_14570V3.1">
    <property type="protein sequence ID" value="PAC:32930570.CDS.1"/>
    <property type="gene ID" value="Pp3c13_14570"/>
</dbReference>
<evidence type="ECO:0000256" key="1">
    <source>
        <dbReference type="SAM" id="MobiDB-lite"/>
    </source>
</evidence>
<dbReference type="Proteomes" id="UP000006727">
    <property type="component" value="Chromosome 13"/>
</dbReference>
<feature type="compositionally biased region" description="Polar residues" evidence="1">
    <location>
        <begin position="362"/>
        <end position="377"/>
    </location>
</feature>
<feature type="region of interest" description="Disordered" evidence="1">
    <location>
        <begin position="697"/>
        <end position="756"/>
    </location>
</feature>
<keyword evidence="2" id="KW-0812">Transmembrane</keyword>
<evidence type="ECO:0000313" key="5">
    <source>
        <dbReference type="Proteomes" id="UP000006727"/>
    </source>
</evidence>
<dbReference type="HOGENOM" id="CLU_313186_0_0_1"/>
<name>A9T366_PHYPA</name>
<dbReference type="PANTHER" id="PTHR34125">
    <property type="entry name" value="OS01G0762900 PROTEIN"/>
    <property type="match status" value="1"/>
</dbReference>
<feature type="compositionally biased region" description="Basic residues" evidence="1">
    <location>
        <begin position="862"/>
        <end position="872"/>
    </location>
</feature>
<dbReference type="Gramene" id="Pp3c13_14570V3.2">
    <property type="protein sequence ID" value="PAC:32930571.CDS.1"/>
    <property type="gene ID" value="Pp3c13_14570"/>
</dbReference>
<evidence type="ECO:0000313" key="4">
    <source>
        <dbReference type="EnsemblPlants" id="PAC:32930570.CDS.1"/>
    </source>
</evidence>
<dbReference type="AlphaFoldDB" id="A9T366"/>
<feature type="compositionally biased region" description="Polar residues" evidence="1">
    <location>
        <begin position="707"/>
        <end position="722"/>
    </location>
</feature>
<gene>
    <name evidence="4" type="primary">LOC112290405</name>
    <name evidence="3" type="ORF">PHYPA_017367</name>
</gene>
<dbReference type="PaxDb" id="3218-PP1S158_53V6.1"/>
<dbReference type="EnsemblPlants" id="Pp3c13_14570V3.2">
    <property type="protein sequence ID" value="PAC:32930571.CDS.1"/>
    <property type="gene ID" value="Pp3c13_14570"/>
</dbReference>
<keyword evidence="5" id="KW-1185">Reference proteome</keyword>
<dbReference type="PANTHER" id="PTHR34125:SF7">
    <property type="entry name" value="TRANSMEMBRANE PROTEIN"/>
    <property type="match status" value="1"/>
</dbReference>
<keyword evidence="2" id="KW-0472">Membrane</keyword>
<keyword evidence="2" id="KW-1133">Transmembrane helix</keyword>
<reference evidence="4" key="3">
    <citation type="submission" date="2020-12" db="UniProtKB">
        <authorList>
            <consortium name="EnsemblPlants"/>
        </authorList>
    </citation>
    <scope>IDENTIFICATION</scope>
</reference>
<feature type="region of interest" description="Disordered" evidence="1">
    <location>
        <begin position="857"/>
        <end position="879"/>
    </location>
</feature>
<organism evidence="3">
    <name type="scientific">Physcomitrium patens</name>
    <name type="common">Spreading-leaved earth moss</name>
    <name type="synonym">Physcomitrella patens</name>
    <dbReference type="NCBI Taxonomy" id="3218"/>
    <lineage>
        <taxon>Eukaryota</taxon>
        <taxon>Viridiplantae</taxon>
        <taxon>Streptophyta</taxon>
        <taxon>Embryophyta</taxon>
        <taxon>Bryophyta</taxon>
        <taxon>Bryophytina</taxon>
        <taxon>Bryopsida</taxon>
        <taxon>Funariidae</taxon>
        <taxon>Funariales</taxon>
        <taxon>Funariaceae</taxon>
        <taxon>Physcomitrium</taxon>
    </lineage>
</organism>
<feature type="transmembrane region" description="Helical" evidence="2">
    <location>
        <begin position="38"/>
        <end position="59"/>
    </location>
</feature>
<feature type="transmembrane region" description="Helical" evidence="2">
    <location>
        <begin position="12"/>
        <end position="32"/>
    </location>
</feature>
<dbReference type="Gramene" id="Pp3c13_14570V3.1">
    <property type="protein sequence ID" value="PAC:32930570.CDS.1"/>
    <property type="gene ID" value="Pp3c13_14570"/>
</dbReference>
<feature type="compositionally biased region" description="Low complexity" evidence="1">
    <location>
        <begin position="728"/>
        <end position="756"/>
    </location>
</feature>
<evidence type="ECO:0000256" key="2">
    <source>
        <dbReference type="SAM" id="Phobius"/>
    </source>
</evidence>
<dbReference type="EMBL" id="ABEU02000013">
    <property type="protein sequence ID" value="PNR42537.1"/>
    <property type="molecule type" value="Genomic_DNA"/>
</dbReference>
<evidence type="ECO:0000313" key="3">
    <source>
        <dbReference type="EMBL" id="PNR42537.1"/>
    </source>
</evidence>
<reference evidence="3 5" key="1">
    <citation type="journal article" date="2008" name="Science">
        <title>The Physcomitrella genome reveals evolutionary insights into the conquest of land by plants.</title>
        <authorList>
            <person name="Rensing S."/>
            <person name="Lang D."/>
            <person name="Zimmer A."/>
            <person name="Terry A."/>
            <person name="Salamov A."/>
            <person name="Shapiro H."/>
            <person name="Nishiyama T."/>
            <person name="Perroud P.-F."/>
            <person name="Lindquist E."/>
            <person name="Kamisugi Y."/>
            <person name="Tanahashi T."/>
            <person name="Sakakibara K."/>
            <person name="Fujita T."/>
            <person name="Oishi K."/>
            <person name="Shin-I T."/>
            <person name="Kuroki Y."/>
            <person name="Toyoda A."/>
            <person name="Suzuki Y."/>
            <person name="Hashimoto A."/>
            <person name="Yamaguchi K."/>
            <person name="Sugano A."/>
            <person name="Kohara Y."/>
            <person name="Fujiyama A."/>
            <person name="Anterola A."/>
            <person name="Aoki S."/>
            <person name="Ashton N."/>
            <person name="Barbazuk W.B."/>
            <person name="Barker E."/>
            <person name="Bennetzen J."/>
            <person name="Bezanilla M."/>
            <person name="Blankenship R."/>
            <person name="Cho S.H."/>
            <person name="Dutcher S."/>
            <person name="Estelle M."/>
            <person name="Fawcett J.A."/>
            <person name="Gundlach H."/>
            <person name="Hanada K."/>
            <person name="Heyl A."/>
            <person name="Hicks K.A."/>
            <person name="Hugh J."/>
            <person name="Lohr M."/>
            <person name="Mayer K."/>
            <person name="Melkozernov A."/>
            <person name="Murata T."/>
            <person name="Nelson D."/>
            <person name="Pils B."/>
            <person name="Prigge M."/>
            <person name="Reiss B."/>
            <person name="Renner T."/>
            <person name="Rombauts S."/>
            <person name="Rushton P."/>
            <person name="Sanderfoot A."/>
            <person name="Schween G."/>
            <person name="Shiu S.-H."/>
            <person name="Stueber K."/>
            <person name="Theodoulou F.L."/>
            <person name="Tu H."/>
            <person name="Van de Peer Y."/>
            <person name="Verrier P.J."/>
            <person name="Waters E."/>
            <person name="Wood A."/>
            <person name="Yang L."/>
            <person name="Cove D."/>
            <person name="Cuming A."/>
            <person name="Hasebe M."/>
            <person name="Lucas S."/>
            <person name="Mishler D.B."/>
            <person name="Reski R."/>
            <person name="Grigoriev I."/>
            <person name="Quatrano R.S."/>
            <person name="Boore J.L."/>
        </authorList>
    </citation>
    <scope>NUCLEOTIDE SEQUENCE [LARGE SCALE GENOMIC DNA]</scope>
    <source>
        <strain evidence="4 5">cv. Gransden 2004</strain>
    </source>
</reference>
<reference evidence="3 5" key="2">
    <citation type="journal article" date="2018" name="Plant J.">
        <title>The Physcomitrella patens chromosome-scale assembly reveals moss genome structure and evolution.</title>
        <authorList>
            <person name="Lang D."/>
            <person name="Ullrich K.K."/>
            <person name="Murat F."/>
            <person name="Fuchs J."/>
            <person name="Jenkins J."/>
            <person name="Haas F.B."/>
            <person name="Piednoel M."/>
            <person name="Gundlach H."/>
            <person name="Van Bel M."/>
            <person name="Meyberg R."/>
            <person name="Vives C."/>
            <person name="Morata J."/>
            <person name="Symeonidi A."/>
            <person name="Hiss M."/>
            <person name="Muchero W."/>
            <person name="Kamisugi Y."/>
            <person name="Saleh O."/>
            <person name="Blanc G."/>
            <person name="Decker E.L."/>
            <person name="van Gessel N."/>
            <person name="Grimwood J."/>
            <person name="Hayes R.D."/>
            <person name="Graham S.W."/>
            <person name="Gunter L.E."/>
            <person name="McDaniel S.F."/>
            <person name="Hoernstein S.N.W."/>
            <person name="Larsson A."/>
            <person name="Li F.W."/>
            <person name="Perroud P.F."/>
            <person name="Phillips J."/>
            <person name="Ranjan P."/>
            <person name="Rokshar D.S."/>
            <person name="Rothfels C.J."/>
            <person name="Schneider L."/>
            <person name="Shu S."/>
            <person name="Stevenson D.W."/>
            <person name="Thummler F."/>
            <person name="Tillich M."/>
            <person name="Villarreal Aguilar J.C."/>
            <person name="Widiez T."/>
            <person name="Wong G.K."/>
            <person name="Wymore A."/>
            <person name="Zhang Y."/>
            <person name="Zimmer A.D."/>
            <person name="Quatrano R.S."/>
            <person name="Mayer K.F.X."/>
            <person name="Goodstein D."/>
            <person name="Casacuberta J.M."/>
            <person name="Vandepoele K."/>
            <person name="Reski R."/>
            <person name="Cuming A.C."/>
            <person name="Tuskan G.A."/>
            <person name="Maumus F."/>
            <person name="Salse J."/>
            <person name="Schmutz J."/>
            <person name="Rensing S.A."/>
        </authorList>
    </citation>
    <scope>NUCLEOTIDE SEQUENCE [LARGE SCALE GENOMIC DNA]</scope>
    <source>
        <strain evidence="4 5">cv. Gransden 2004</strain>
    </source>
</reference>
<proteinExistence type="predicted"/>
<feature type="region of interest" description="Disordered" evidence="1">
    <location>
        <begin position="352"/>
        <end position="377"/>
    </location>
</feature>
<accession>A9T366</accession>
<sequence>MRGEARVREALGFVTLLWNHPFLTGMLILIFTPPFFPLVVYFSPLLMSTALCVVALVSVGSQMEKIKAEGGPGQFENHLRRDQGISTWMPRDGLRIESLGHHYGHRDNRHRNHYANINVVPVTPSWTEGSVGGATTTRVSVPLRPEPVENNPPTPAAVESDEDWLDKWVMEYESRPGWGEQEDQTLPTPVIQTSTRSLAPATSVIPTSISGRDESNEYVSSVSPVKRTRSEIHEEKCPIASVPAPAVARDAGAASALVAHRENLTRSFPPMPPTPTSGNQEEVVVVLKESVLQPYISFAPICTGREKQVNRICQPTQEMHTVPTNSVVVERVSDVQALQSIDKLLYAEMGGSTPPISLPRNAGSSADVKSSRLENSSGTKPQVILYEEAMSPQLNAKASVSASKGHAVEASEKNRNKIAIGASPDIAGETPLLRHLKTSRTEKQSRTSSGYSPLVLRTSRGLMSEKVLPPPQFSPRLLQSLQPLPPKGFSPRLPNSSMVPLSNPVEKIPQWVYDGIPKETTETQVKQAETAKEKHVTASEQAVKVLSYPRRRTHARRPSPIQVNYDDLQPRSFNVSTANKSNINLAKSVAPDTILKETTSEQAPEVSPHMPVARADLACGAATIRKPVDADPPPNRILENFATERMHGNDVPHGSTKVASIEKAALPISTTPAAFSPRTTPLAVAASSDVDGAAVSPRQASVAASPRTCSPTASSSRETTMAASPRQASIAASPTPASVASSPRRPSVPSSPSIPYSRRRRHGFMYASDKLALTSPSLLDEVSYYYDAPPAAAADKEEKVVAELAAESSEEYVPIEKEVSSLPKVEVNDLPDLKIEEYSISAPYPVDGALHWGRSLSARRSSPSRKSRRRLEPRRVVMSQDTDRFSLKKSLSLKILDSTSDDERESVTPRASRRLGRTIKPLVWRSRSMTNREDSD</sequence>
<protein>
    <submittedName>
        <fullName evidence="3 4">Uncharacterized protein</fullName>
    </submittedName>
</protein>